<dbReference type="Gene3D" id="3.40.50.10140">
    <property type="entry name" value="Toll/interleukin-1 receptor homology (TIR) domain"/>
    <property type="match status" value="1"/>
</dbReference>
<proteinExistence type="predicted"/>
<keyword evidence="2" id="KW-0675">Receptor</keyword>
<sequence>MTEESGKTFISHASEDKPFVKNLADTLIRYGIETWYDDYEIDLGDSIRGRINEGLSASKYGVVVLSHNFFNKKWPKAELASLAGILEEGRLLPVFHDISVDEVGQYDALLRDIKGVKAEGNARRVAAAVAKKVLGKNAVSKGGPAIYRNATISISRLPLSEDQCLQDMLFEDCVLQGLAVLTLHEDCKFEQVTFNGPEVFLAVPRGTALVGTYGVRRVSFRRVRFKDIGFTVTPEEYQAAMRSMGRAPLNFQFPPHLQ</sequence>
<accession>A0ABV5LU44</accession>
<comment type="caution">
    <text evidence="2">The sequence shown here is derived from an EMBL/GenBank/DDBJ whole genome shotgun (WGS) entry which is preliminary data.</text>
</comment>
<dbReference type="InterPro" id="IPR000157">
    <property type="entry name" value="TIR_dom"/>
</dbReference>
<evidence type="ECO:0000313" key="2">
    <source>
        <dbReference type="EMBL" id="MFB9377602.1"/>
    </source>
</evidence>
<dbReference type="EMBL" id="JBHMDM010000005">
    <property type="protein sequence ID" value="MFB9377602.1"/>
    <property type="molecule type" value="Genomic_DNA"/>
</dbReference>
<dbReference type="InterPro" id="IPR035897">
    <property type="entry name" value="Toll_tir_struct_dom_sf"/>
</dbReference>
<dbReference type="SUPFAM" id="SSF52200">
    <property type="entry name" value="Toll/Interleukin receptor TIR domain"/>
    <property type="match status" value="1"/>
</dbReference>
<dbReference type="SMART" id="SM00255">
    <property type="entry name" value="TIR"/>
    <property type="match status" value="1"/>
</dbReference>
<keyword evidence="3" id="KW-1185">Reference proteome</keyword>
<evidence type="ECO:0000259" key="1">
    <source>
        <dbReference type="PROSITE" id="PS50104"/>
    </source>
</evidence>
<protein>
    <submittedName>
        <fullName evidence="2">Toll/interleukin-1 receptor domain-containing protein</fullName>
    </submittedName>
</protein>
<dbReference type="Proteomes" id="UP001589748">
    <property type="component" value="Unassembled WGS sequence"/>
</dbReference>
<name>A0ABV5LU44_9ACTN</name>
<evidence type="ECO:0000313" key="3">
    <source>
        <dbReference type="Proteomes" id="UP001589748"/>
    </source>
</evidence>
<dbReference type="RefSeq" id="WP_380138840.1">
    <property type="nucleotide sequence ID" value="NZ_JBHLUI010000010.1"/>
</dbReference>
<feature type="domain" description="TIR" evidence="1">
    <location>
        <begin position="4"/>
        <end position="129"/>
    </location>
</feature>
<dbReference type="PROSITE" id="PS50104">
    <property type="entry name" value="TIR"/>
    <property type="match status" value="1"/>
</dbReference>
<dbReference type="Pfam" id="PF13676">
    <property type="entry name" value="TIR_2"/>
    <property type="match status" value="1"/>
</dbReference>
<organism evidence="2 3">
    <name type="scientific">Kineococcus gynurae</name>
    <dbReference type="NCBI Taxonomy" id="452979"/>
    <lineage>
        <taxon>Bacteria</taxon>
        <taxon>Bacillati</taxon>
        <taxon>Actinomycetota</taxon>
        <taxon>Actinomycetes</taxon>
        <taxon>Kineosporiales</taxon>
        <taxon>Kineosporiaceae</taxon>
        <taxon>Kineococcus</taxon>
    </lineage>
</organism>
<reference evidence="2 3" key="1">
    <citation type="submission" date="2024-09" db="EMBL/GenBank/DDBJ databases">
        <authorList>
            <person name="Sun Q."/>
            <person name="Mori K."/>
        </authorList>
    </citation>
    <scope>NUCLEOTIDE SEQUENCE [LARGE SCALE GENOMIC DNA]</scope>
    <source>
        <strain evidence="2 3">TISTR 1856</strain>
    </source>
</reference>
<gene>
    <name evidence="2" type="ORF">ACFFVI_11545</name>
</gene>